<evidence type="ECO:0000256" key="6">
    <source>
        <dbReference type="ARBA" id="ARBA00023136"/>
    </source>
</evidence>
<dbReference type="CDD" id="cd00637">
    <property type="entry name" value="7tm_classA_rhodopsin-like"/>
    <property type="match status" value="1"/>
</dbReference>
<keyword evidence="4 9" id="KW-1133">Transmembrane helix</keyword>
<evidence type="ECO:0000256" key="1">
    <source>
        <dbReference type="ARBA" id="ARBA00004141"/>
    </source>
</evidence>
<dbReference type="Ensembl" id="ENSDLAT00005018177.2">
    <property type="protein sequence ID" value="ENSDLAP00005016802.1"/>
    <property type="gene ID" value="ENSDLAG00005008156.2"/>
</dbReference>
<evidence type="ECO:0000256" key="2">
    <source>
        <dbReference type="ARBA" id="ARBA00022606"/>
    </source>
</evidence>
<dbReference type="RefSeq" id="XP_051272405.1">
    <property type="nucleotide sequence ID" value="XM_051416445.1"/>
</dbReference>
<evidence type="ECO:0000256" key="5">
    <source>
        <dbReference type="ARBA" id="ARBA00023040"/>
    </source>
</evidence>
<dbReference type="AlphaFoldDB" id="A0A8C4EFD2"/>
<dbReference type="PROSITE" id="PS50262">
    <property type="entry name" value="G_PROTEIN_RECEP_F1_2"/>
    <property type="match status" value="1"/>
</dbReference>
<dbReference type="InterPro" id="IPR017452">
    <property type="entry name" value="GPCR_Rhodpsn_7TM"/>
</dbReference>
<keyword evidence="6 9" id="KW-0472">Membrane</keyword>
<feature type="transmembrane region" description="Helical" evidence="9">
    <location>
        <begin position="12"/>
        <end position="35"/>
    </location>
</feature>
<feature type="transmembrane region" description="Helical" evidence="9">
    <location>
        <begin position="200"/>
        <end position="218"/>
    </location>
</feature>
<keyword evidence="8" id="KW-0807">Transducer</keyword>
<feature type="transmembrane region" description="Helical" evidence="9">
    <location>
        <begin position="247"/>
        <end position="272"/>
    </location>
</feature>
<keyword evidence="7" id="KW-0675">Receptor</keyword>
<proteinExistence type="predicted"/>
<organism evidence="11 12">
    <name type="scientific">Dicentrarchus labrax</name>
    <name type="common">European seabass</name>
    <name type="synonym">Morone labrax</name>
    <dbReference type="NCBI Taxonomy" id="13489"/>
    <lineage>
        <taxon>Eukaryota</taxon>
        <taxon>Metazoa</taxon>
        <taxon>Chordata</taxon>
        <taxon>Craniata</taxon>
        <taxon>Vertebrata</taxon>
        <taxon>Euteleostomi</taxon>
        <taxon>Actinopterygii</taxon>
        <taxon>Neopterygii</taxon>
        <taxon>Teleostei</taxon>
        <taxon>Neoteleostei</taxon>
        <taxon>Acanthomorphata</taxon>
        <taxon>Eupercaria</taxon>
        <taxon>Moronidae</taxon>
        <taxon>Dicentrarchus</taxon>
    </lineage>
</organism>
<comment type="subcellular location">
    <subcellularLocation>
        <location evidence="1">Membrane</location>
        <topology evidence="1">Multi-pass membrane protein</topology>
    </subcellularLocation>
</comment>
<name>A0A8C4EFD2_DICLA</name>
<feature type="transmembrane region" description="Helical" evidence="9">
    <location>
        <begin position="131"/>
        <end position="152"/>
    </location>
</feature>
<dbReference type="OrthoDB" id="9935175at2759"/>
<dbReference type="GeneTree" id="ENSGT00650000093633"/>
<evidence type="ECO:0000256" key="7">
    <source>
        <dbReference type="ARBA" id="ARBA00023170"/>
    </source>
</evidence>
<dbReference type="Pfam" id="PF00001">
    <property type="entry name" value="7tm_1"/>
    <property type="match status" value="1"/>
</dbReference>
<keyword evidence="12" id="KW-1185">Reference proteome</keyword>
<dbReference type="SUPFAM" id="SSF81321">
    <property type="entry name" value="Family A G protein-coupled receptor-like"/>
    <property type="match status" value="1"/>
</dbReference>
<evidence type="ECO:0000256" key="3">
    <source>
        <dbReference type="ARBA" id="ARBA00022692"/>
    </source>
</evidence>
<feature type="transmembrane region" description="Helical" evidence="9">
    <location>
        <begin position="284"/>
        <end position="305"/>
    </location>
</feature>
<evidence type="ECO:0000256" key="8">
    <source>
        <dbReference type="ARBA" id="ARBA00023224"/>
    </source>
</evidence>
<dbReference type="PANTHER" id="PTHR11394:SF72">
    <property type="entry name" value="OLFACTORY RECEPTOR CLASS A-LIKE PROTEIN 4"/>
    <property type="match status" value="1"/>
</dbReference>
<protein>
    <recommendedName>
        <fullName evidence="10">G-protein coupled receptors family 1 profile domain-containing protein</fullName>
    </recommendedName>
</protein>
<evidence type="ECO:0000313" key="11">
    <source>
        <dbReference type="Ensembl" id="ENSDLAP00005016802.1"/>
    </source>
</evidence>
<sequence>MSEVLTVDAILFGLLVFSGILGNILVIHVVFQSAVESPARRLPPSDTILVHLSLANLLTSLFRTVPIFVSDLGLDVSLSPGWCRVFMLLWVWWRAVGCWVTLALSLFHCTTLRRQHVAFGPLAQQRERRRVWIVLWLVWGANLVFSIPALIYTTHVHGNATVELMVISCTTRPLLGCIWEFPSTEQGSAFASTSLALNEVLPLVLMVCTNLATLHALAKHIRAVTSGGESGGAHGELDKHVSTERKAAHVIMSLVSLFVVCWALQVAAVTYYNHDGGHHAEGLLTVSHFSASLFVGFSPMVVALGHGKLRRRIMSMILGWSKFLKCHSEDTEEAGESPKTTGKKGKETVFIVQKESRVIKVEEKVKAHK</sequence>
<dbReference type="PANTHER" id="PTHR11394">
    <property type="entry name" value="TASTE RECEPTOR TYPE 2"/>
    <property type="match status" value="1"/>
</dbReference>
<evidence type="ECO:0000313" key="12">
    <source>
        <dbReference type="Proteomes" id="UP000694389"/>
    </source>
</evidence>
<dbReference type="OMA" id="PGWCRVF"/>
<feature type="transmembrane region" description="Helical" evidence="9">
    <location>
        <begin position="47"/>
        <end position="69"/>
    </location>
</feature>
<keyword evidence="2" id="KW-0716">Sensory transduction</keyword>
<feature type="transmembrane region" description="Helical" evidence="9">
    <location>
        <begin position="89"/>
        <end position="110"/>
    </location>
</feature>
<evidence type="ECO:0000259" key="10">
    <source>
        <dbReference type="PROSITE" id="PS50262"/>
    </source>
</evidence>
<evidence type="ECO:0000256" key="4">
    <source>
        <dbReference type="ARBA" id="ARBA00022989"/>
    </source>
</evidence>
<gene>
    <name evidence="11" type="primary">LOC127372558</name>
</gene>
<reference evidence="11" key="2">
    <citation type="submission" date="2025-09" db="UniProtKB">
        <authorList>
            <consortium name="Ensembl"/>
        </authorList>
    </citation>
    <scope>IDENTIFICATION</scope>
</reference>
<reference evidence="11" key="1">
    <citation type="submission" date="2025-08" db="UniProtKB">
        <authorList>
            <consortium name="Ensembl"/>
        </authorList>
    </citation>
    <scope>IDENTIFICATION</scope>
</reference>
<keyword evidence="3 9" id="KW-0812">Transmembrane</keyword>
<evidence type="ECO:0000256" key="9">
    <source>
        <dbReference type="SAM" id="Phobius"/>
    </source>
</evidence>
<feature type="domain" description="G-protein coupled receptors family 1 profile" evidence="10">
    <location>
        <begin position="22"/>
        <end position="262"/>
    </location>
</feature>
<keyword evidence="5" id="KW-0297">G-protein coupled receptor</keyword>
<dbReference type="GeneID" id="127372558"/>
<dbReference type="GO" id="GO:0004930">
    <property type="term" value="F:G protein-coupled receptor activity"/>
    <property type="evidence" value="ECO:0007669"/>
    <property type="project" value="UniProtKB-KW"/>
</dbReference>
<dbReference type="GO" id="GO:0016020">
    <property type="term" value="C:membrane"/>
    <property type="evidence" value="ECO:0007669"/>
    <property type="project" value="UniProtKB-SubCell"/>
</dbReference>
<dbReference type="Gene3D" id="1.20.1070.10">
    <property type="entry name" value="Rhodopsin 7-helix transmembrane proteins"/>
    <property type="match status" value="1"/>
</dbReference>
<dbReference type="InterPro" id="IPR000276">
    <property type="entry name" value="GPCR_Rhodpsn"/>
</dbReference>
<dbReference type="Proteomes" id="UP000694389">
    <property type="component" value="Unassembled WGS sequence"/>
</dbReference>
<accession>A0A8C4EFD2</accession>
<dbReference type="PRINTS" id="PR00237">
    <property type="entry name" value="GPCRRHODOPSN"/>
</dbReference>